<accession>A0A0E9V291</accession>
<evidence type="ECO:0000313" key="1">
    <source>
        <dbReference type="EMBL" id="JAH71560.1"/>
    </source>
</evidence>
<protein>
    <submittedName>
        <fullName evidence="1">Uncharacterized protein</fullName>
    </submittedName>
</protein>
<reference evidence="1" key="1">
    <citation type="submission" date="2014-11" db="EMBL/GenBank/DDBJ databases">
        <authorList>
            <person name="Amaro Gonzalez C."/>
        </authorList>
    </citation>
    <scope>NUCLEOTIDE SEQUENCE</scope>
</reference>
<sequence length="40" mass="4196">MIARRECQLMGSSAAASYMLLQEGGASCSIGRATVCQSRT</sequence>
<dbReference type="EMBL" id="GBXM01037017">
    <property type="protein sequence ID" value="JAH71560.1"/>
    <property type="molecule type" value="Transcribed_RNA"/>
</dbReference>
<dbReference type="AlphaFoldDB" id="A0A0E9V291"/>
<organism evidence="1">
    <name type="scientific">Anguilla anguilla</name>
    <name type="common">European freshwater eel</name>
    <name type="synonym">Muraena anguilla</name>
    <dbReference type="NCBI Taxonomy" id="7936"/>
    <lineage>
        <taxon>Eukaryota</taxon>
        <taxon>Metazoa</taxon>
        <taxon>Chordata</taxon>
        <taxon>Craniata</taxon>
        <taxon>Vertebrata</taxon>
        <taxon>Euteleostomi</taxon>
        <taxon>Actinopterygii</taxon>
        <taxon>Neopterygii</taxon>
        <taxon>Teleostei</taxon>
        <taxon>Anguilliformes</taxon>
        <taxon>Anguillidae</taxon>
        <taxon>Anguilla</taxon>
    </lineage>
</organism>
<proteinExistence type="predicted"/>
<reference evidence="1" key="2">
    <citation type="journal article" date="2015" name="Fish Shellfish Immunol.">
        <title>Early steps in the European eel (Anguilla anguilla)-Vibrio vulnificus interaction in the gills: Role of the RtxA13 toxin.</title>
        <authorList>
            <person name="Callol A."/>
            <person name="Pajuelo D."/>
            <person name="Ebbesson L."/>
            <person name="Teles M."/>
            <person name="MacKenzie S."/>
            <person name="Amaro C."/>
        </authorList>
    </citation>
    <scope>NUCLEOTIDE SEQUENCE</scope>
</reference>
<name>A0A0E9V291_ANGAN</name>